<dbReference type="InterPro" id="IPR037185">
    <property type="entry name" value="EmrE-like"/>
</dbReference>
<accession>A0ABV7AMY2</accession>
<evidence type="ECO:0000259" key="3">
    <source>
        <dbReference type="Pfam" id="PF00892"/>
    </source>
</evidence>
<dbReference type="Proteomes" id="UP001595457">
    <property type="component" value="Unassembled WGS sequence"/>
</dbReference>
<dbReference type="PANTHER" id="PTHR22911:SF103">
    <property type="entry name" value="BLR2811 PROTEIN"/>
    <property type="match status" value="1"/>
</dbReference>
<feature type="domain" description="EamA" evidence="3">
    <location>
        <begin position="11"/>
        <end position="142"/>
    </location>
</feature>
<protein>
    <submittedName>
        <fullName evidence="4">DMT family transporter</fullName>
    </submittedName>
</protein>
<feature type="transmembrane region" description="Helical" evidence="2">
    <location>
        <begin position="101"/>
        <end position="119"/>
    </location>
</feature>
<name>A0ABV7AMY2_9GAMM</name>
<feature type="transmembrane region" description="Helical" evidence="2">
    <location>
        <begin position="126"/>
        <end position="142"/>
    </location>
</feature>
<organism evidence="4 5">
    <name type="scientific">Azotobacter bryophylli</name>
    <dbReference type="NCBI Taxonomy" id="1986537"/>
    <lineage>
        <taxon>Bacteria</taxon>
        <taxon>Pseudomonadati</taxon>
        <taxon>Pseudomonadota</taxon>
        <taxon>Gammaproteobacteria</taxon>
        <taxon>Pseudomonadales</taxon>
        <taxon>Pseudomonadaceae</taxon>
        <taxon>Azotobacter</taxon>
    </lineage>
</organism>
<keyword evidence="2" id="KW-0812">Transmembrane</keyword>
<dbReference type="PANTHER" id="PTHR22911">
    <property type="entry name" value="ACYL-MALONYL CONDENSING ENZYME-RELATED"/>
    <property type="match status" value="1"/>
</dbReference>
<keyword evidence="2" id="KW-0472">Membrane</keyword>
<keyword evidence="5" id="KW-1185">Reference proteome</keyword>
<dbReference type="Pfam" id="PF00892">
    <property type="entry name" value="EamA"/>
    <property type="match status" value="2"/>
</dbReference>
<evidence type="ECO:0000256" key="2">
    <source>
        <dbReference type="SAM" id="Phobius"/>
    </source>
</evidence>
<gene>
    <name evidence="4" type="ORF">ACFOJE_00230</name>
</gene>
<dbReference type="EMBL" id="JBHRSJ010000001">
    <property type="protein sequence ID" value="MFC2970640.1"/>
    <property type="molecule type" value="Genomic_DNA"/>
</dbReference>
<evidence type="ECO:0000256" key="1">
    <source>
        <dbReference type="SAM" id="MobiDB-lite"/>
    </source>
</evidence>
<sequence>MTSDSNRPFCGILLILGACLVLSCHDAISKHLSQLYPLIMVVWARYLSQSVLMLLLFGPRRGLGLVRTRRPRLQLARGLSLVGISLLFMSGLRFMPLGEATAVLFLAPLFVTALSATVLKERISPGQWLVLFCGLLGVLVIVRPGGELATPAALLPLCAAFCFAVYQLLTRRLSGTDDPITSNFLTSLVGSLLMSLLVPFFWTVPVGYDAWMIAVLGGIAMFGHLLLSHAYRFATAATLAPFTNAQIVCAALVGFVAFDHVPDAGALLGMAIVIGSGLLSVWVQRRQAAPAPADGAGAAQGSEGGDQPFGRQHRADLPQGAGAGGGEQLGRKLG</sequence>
<proteinExistence type="predicted"/>
<feature type="transmembrane region" description="Helical" evidence="2">
    <location>
        <begin position="148"/>
        <end position="169"/>
    </location>
</feature>
<feature type="transmembrane region" description="Helical" evidence="2">
    <location>
        <begin position="34"/>
        <end position="57"/>
    </location>
</feature>
<dbReference type="SUPFAM" id="SSF103481">
    <property type="entry name" value="Multidrug resistance efflux transporter EmrE"/>
    <property type="match status" value="2"/>
</dbReference>
<feature type="transmembrane region" description="Helical" evidence="2">
    <location>
        <begin position="239"/>
        <end position="258"/>
    </location>
</feature>
<feature type="compositionally biased region" description="Low complexity" evidence="1">
    <location>
        <begin position="292"/>
        <end position="301"/>
    </location>
</feature>
<feature type="domain" description="EamA" evidence="3">
    <location>
        <begin position="152"/>
        <end position="280"/>
    </location>
</feature>
<feature type="transmembrane region" description="Helical" evidence="2">
    <location>
        <begin position="264"/>
        <end position="283"/>
    </location>
</feature>
<comment type="caution">
    <text evidence="4">The sequence shown here is derived from an EMBL/GenBank/DDBJ whole genome shotgun (WGS) entry which is preliminary data.</text>
</comment>
<evidence type="ECO:0000313" key="4">
    <source>
        <dbReference type="EMBL" id="MFC2970640.1"/>
    </source>
</evidence>
<reference evidence="5" key="1">
    <citation type="journal article" date="2019" name="Int. J. Syst. Evol. Microbiol.">
        <title>The Global Catalogue of Microorganisms (GCM) 10K type strain sequencing project: providing services to taxonomists for standard genome sequencing and annotation.</title>
        <authorList>
            <consortium name="The Broad Institute Genomics Platform"/>
            <consortium name="The Broad Institute Genome Sequencing Center for Infectious Disease"/>
            <person name="Wu L."/>
            <person name="Ma J."/>
        </authorList>
    </citation>
    <scope>NUCLEOTIDE SEQUENCE [LARGE SCALE GENOMIC DNA]</scope>
    <source>
        <strain evidence="5">KCTC 62195</strain>
    </source>
</reference>
<evidence type="ECO:0000313" key="5">
    <source>
        <dbReference type="Proteomes" id="UP001595457"/>
    </source>
</evidence>
<feature type="transmembrane region" description="Helical" evidence="2">
    <location>
        <begin position="78"/>
        <end position="95"/>
    </location>
</feature>
<dbReference type="RefSeq" id="WP_377812212.1">
    <property type="nucleotide sequence ID" value="NZ_JBHRSJ010000001.1"/>
</dbReference>
<feature type="transmembrane region" description="Helical" evidence="2">
    <location>
        <begin position="181"/>
        <end position="202"/>
    </location>
</feature>
<dbReference type="InterPro" id="IPR000620">
    <property type="entry name" value="EamA_dom"/>
</dbReference>
<keyword evidence="2" id="KW-1133">Transmembrane helix</keyword>
<feature type="transmembrane region" description="Helical" evidence="2">
    <location>
        <begin position="208"/>
        <end position="227"/>
    </location>
</feature>
<dbReference type="PROSITE" id="PS51257">
    <property type="entry name" value="PROKAR_LIPOPROTEIN"/>
    <property type="match status" value="1"/>
</dbReference>
<feature type="region of interest" description="Disordered" evidence="1">
    <location>
        <begin position="292"/>
        <end position="334"/>
    </location>
</feature>